<protein>
    <recommendedName>
        <fullName evidence="2">Snake toxin/toxin-like domain-containing protein</fullName>
    </recommendedName>
</protein>
<dbReference type="AlphaFoldDB" id="A0AAV2TWP9"/>
<keyword evidence="1" id="KW-0732">Signal</keyword>
<dbReference type="Proteomes" id="UP001497525">
    <property type="component" value="Unassembled WGS sequence"/>
</dbReference>
<evidence type="ECO:0000259" key="2">
    <source>
        <dbReference type="Pfam" id="PF00087"/>
    </source>
</evidence>
<feature type="signal peptide" evidence="1">
    <location>
        <begin position="1"/>
        <end position="20"/>
    </location>
</feature>
<evidence type="ECO:0000313" key="4">
    <source>
        <dbReference type="Proteomes" id="UP001497525"/>
    </source>
</evidence>
<dbReference type="EMBL" id="CAXLJL010000822">
    <property type="protein sequence ID" value="CAL5140959.1"/>
    <property type="molecule type" value="Genomic_DNA"/>
</dbReference>
<dbReference type="Pfam" id="PF00087">
    <property type="entry name" value="Toxin_TOLIP"/>
    <property type="match status" value="1"/>
</dbReference>
<comment type="caution">
    <text evidence="3">The sequence shown here is derived from an EMBL/GenBank/DDBJ whole genome shotgun (WGS) entry which is preliminary data.</text>
</comment>
<feature type="domain" description="Snake toxin/toxin-like" evidence="2">
    <location>
        <begin position="31"/>
        <end position="80"/>
    </location>
</feature>
<accession>A0AAV2TWP9</accession>
<reference evidence="3" key="1">
    <citation type="submission" date="2024-06" db="EMBL/GenBank/DDBJ databases">
        <authorList>
            <person name="Liu X."/>
            <person name="Lenzi L."/>
            <person name="Haldenby T S."/>
            <person name="Uol C."/>
        </authorList>
    </citation>
    <scope>NUCLEOTIDE SEQUENCE</scope>
</reference>
<dbReference type="Gene3D" id="2.10.60.10">
    <property type="entry name" value="CD59"/>
    <property type="match status" value="1"/>
</dbReference>
<organism evidence="3 4">
    <name type="scientific">Calicophoron daubneyi</name>
    <name type="common">Rumen fluke</name>
    <name type="synonym">Paramphistomum daubneyi</name>
    <dbReference type="NCBI Taxonomy" id="300641"/>
    <lineage>
        <taxon>Eukaryota</taxon>
        <taxon>Metazoa</taxon>
        <taxon>Spiralia</taxon>
        <taxon>Lophotrochozoa</taxon>
        <taxon>Platyhelminthes</taxon>
        <taxon>Trematoda</taxon>
        <taxon>Digenea</taxon>
        <taxon>Plagiorchiida</taxon>
        <taxon>Pronocephalata</taxon>
        <taxon>Paramphistomoidea</taxon>
        <taxon>Paramphistomidae</taxon>
        <taxon>Calicophoron</taxon>
    </lineage>
</organism>
<dbReference type="InterPro" id="IPR045860">
    <property type="entry name" value="Snake_toxin-like_sf"/>
</dbReference>
<evidence type="ECO:0000256" key="1">
    <source>
        <dbReference type="SAM" id="SignalP"/>
    </source>
</evidence>
<gene>
    <name evidence="3" type="ORF">CDAUBV1_LOCUS16252</name>
</gene>
<feature type="chain" id="PRO_5043662920" description="Snake toxin/toxin-like domain-containing protein" evidence="1">
    <location>
        <begin position="21"/>
        <end position="106"/>
    </location>
</feature>
<proteinExistence type="predicted"/>
<dbReference type="SUPFAM" id="SSF57302">
    <property type="entry name" value="Snake toxin-like"/>
    <property type="match status" value="1"/>
</dbReference>
<name>A0AAV2TWP9_CALDB</name>
<sequence>MYWILTITLLFSSLTAPAKPIKCYVSEVGTTHVQDNCTYCLKMVASAGGVQNVVKGCEDLCVQLTVGPTGTYCCQSDLCNGSSRLSLTIQILAILLSISCITPLFY</sequence>
<evidence type="ECO:0000313" key="3">
    <source>
        <dbReference type="EMBL" id="CAL5140959.1"/>
    </source>
</evidence>
<dbReference type="InterPro" id="IPR035076">
    <property type="entry name" value="Toxin/TOLIP"/>
</dbReference>